<dbReference type="InterPro" id="IPR032834">
    <property type="entry name" value="NatK-like_C"/>
</dbReference>
<gene>
    <name evidence="3" type="ORF">QUW25_02985</name>
</gene>
<proteinExistence type="predicted"/>
<protein>
    <submittedName>
        <fullName evidence="3">ATP-binding protein</fullName>
    </submittedName>
</protein>
<dbReference type="GO" id="GO:0005524">
    <property type="term" value="F:ATP binding"/>
    <property type="evidence" value="ECO:0007669"/>
    <property type="project" value="UniProtKB-KW"/>
</dbReference>
<sequence length="438" mass="48185">MSAFLERWWSLEPLVQLLIPLVLLCLRLPRRPHATARECLVLAALLTLAIVPLMAGLVTGLGTFEAFVVFSALLAVLVGAVIFVYDVRPWTALFCATAGYTLQNIVSGTLELLRMYITGRASVQLDEPVATIVTIGVPAVVYLAGYWLFVRRVTLRGLLDVENRMMLSMFAVVVIAVIGLDVIIKGLAIVGIPFRYLILLRLIHPLVCVFVLFAEYELLYAKHADDERAETERLLAERERQYRLSRENIEAINIKCHDIRHQIRRLADEGAVVDGAVLADIEREINVYDSVVETGNEALDTILTEKSLMCSGEGIVLTVIANGAALDFMAPADIYALFGNALDNAIEAVRQVDDPERRTITLSVRRAGKMVAVSVENYFARAPRFSADGLPQTSKADGANHGFGTRSMRAITQRYGGSLHAGAQDGVFYLNVLLAEPS</sequence>
<keyword evidence="1" id="KW-0472">Membrane</keyword>
<evidence type="ECO:0000313" key="3">
    <source>
        <dbReference type="EMBL" id="MDM8270655.1"/>
    </source>
</evidence>
<reference evidence="3 4" key="3">
    <citation type="submission" date="2023-06" db="EMBL/GenBank/DDBJ databases">
        <authorList>
            <person name="Zeman M."/>
            <person name="Kubasova T."/>
            <person name="Jahodarova E."/>
            <person name="Nykrynova M."/>
            <person name="Rychlik I."/>
        </authorList>
    </citation>
    <scope>NUCLEOTIDE SEQUENCE [LARGE SCALE GENOMIC DNA]</scope>
    <source>
        <strain evidence="3 4">153_Feed</strain>
    </source>
</reference>
<dbReference type="Gene3D" id="3.30.565.10">
    <property type="entry name" value="Histidine kinase-like ATPase, C-terminal domain"/>
    <property type="match status" value="1"/>
</dbReference>
<keyword evidence="3" id="KW-0547">Nucleotide-binding</keyword>
<dbReference type="Proteomes" id="UP001529256">
    <property type="component" value="Unassembled WGS sequence"/>
</dbReference>
<feature type="transmembrane region" description="Helical" evidence="1">
    <location>
        <begin position="129"/>
        <end position="149"/>
    </location>
</feature>
<feature type="domain" description="Sensor histidine kinase NatK-like C-terminal" evidence="2">
    <location>
        <begin position="329"/>
        <end position="434"/>
    </location>
</feature>
<comment type="caution">
    <text evidence="3">The sequence shown here is derived from an EMBL/GenBank/DDBJ whole genome shotgun (WGS) entry which is preliminary data.</text>
</comment>
<dbReference type="RefSeq" id="WP_289510756.1">
    <property type="nucleotide sequence ID" value="NZ_JAUDEA010000003.1"/>
</dbReference>
<dbReference type="InterPro" id="IPR036890">
    <property type="entry name" value="HATPase_C_sf"/>
</dbReference>
<keyword evidence="3" id="KW-0067">ATP-binding</keyword>
<feature type="transmembrane region" description="Helical" evidence="1">
    <location>
        <begin position="170"/>
        <end position="192"/>
    </location>
</feature>
<name>A0ABT7V240_9ACTN</name>
<feature type="transmembrane region" description="Helical" evidence="1">
    <location>
        <begin position="40"/>
        <end position="61"/>
    </location>
</feature>
<feature type="transmembrane region" description="Helical" evidence="1">
    <location>
        <begin position="92"/>
        <end position="117"/>
    </location>
</feature>
<reference evidence="4" key="2">
    <citation type="submission" date="2023-06" db="EMBL/GenBank/DDBJ databases">
        <title>Identification and characterization of horizontal gene transfer across gut microbiota members of farm animals based on homology search.</title>
        <authorList>
            <person name="Zeman M."/>
            <person name="Kubasova T."/>
            <person name="Jahodarova E."/>
            <person name="Nykrynova M."/>
            <person name="Rychlik I."/>
        </authorList>
    </citation>
    <scope>NUCLEOTIDE SEQUENCE [LARGE SCALE GENOMIC DNA]</scope>
    <source>
        <strain evidence="4">153_Feed</strain>
    </source>
</reference>
<dbReference type="SUPFAM" id="SSF55874">
    <property type="entry name" value="ATPase domain of HSP90 chaperone/DNA topoisomerase II/histidine kinase"/>
    <property type="match status" value="1"/>
</dbReference>
<dbReference type="Pfam" id="PF14501">
    <property type="entry name" value="HATPase_c_5"/>
    <property type="match status" value="1"/>
</dbReference>
<dbReference type="EMBL" id="JAUDEA010000003">
    <property type="protein sequence ID" value="MDM8270655.1"/>
    <property type="molecule type" value="Genomic_DNA"/>
</dbReference>
<reference evidence="3 4" key="1">
    <citation type="submission" date="2023-06" db="EMBL/GenBank/DDBJ databases">
        <title>Identification and characterization of horizontal gene transfer across gut microbiota members of farm animals based on homology search.</title>
        <authorList>
            <person name="Schwarzerova J."/>
            <person name="Nykrynova M."/>
            <person name="Jureckova K."/>
            <person name="Cejkova D."/>
            <person name="Rychlik I."/>
        </authorList>
    </citation>
    <scope>NUCLEOTIDE SEQUENCE [LARGE SCALE GENOMIC DNA]</scope>
    <source>
        <strain evidence="3 4">153_Feed</strain>
    </source>
</reference>
<keyword evidence="1" id="KW-1133">Transmembrane helix</keyword>
<accession>A0ABT7V240</accession>
<keyword evidence="4" id="KW-1185">Reference proteome</keyword>
<evidence type="ECO:0000313" key="4">
    <source>
        <dbReference type="Proteomes" id="UP001529256"/>
    </source>
</evidence>
<dbReference type="CDD" id="cd16935">
    <property type="entry name" value="HATPase_AgrC-ComD-like"/>
    <property type="match status" value="1"/>
</dbReference>
<keyword evidence="1" id="KW-0812">Transmembrane</keyword>
<organism evidence="3 4">
    <name type="scientific">Thermophilibacter provencensis</name>
    <dbReference type="NCBI Taxonomy" id="1852386"/>
    <lineage>
        <taxon>Bacteria</taxon>
        <taxon>Bacillati</taxon>
        <taxon>Actinomycetota</taxon>
        <taxon>Coriobacteriia</taxon>
        <taxon>Coriobacteriales</taxon>
        <taxon>Atopobiaceae</taxon>
        <taxon>Thermophilibacter</taxon>
    </lineage>
</organism>
<feature type="transmembrane region" description="Helical" evidence="1">
    <location>
        <begin position="67"/>
        <end position="85"/>
    </location>
</feature>
<evidence type="ECO:0000259" key="2">
    <source>
        <dbReference type="Pfam" id="PF14501"/>
    </source>
</evidence>
<evidence type="ECO:0000256" key="1">
    <source>
        <dbReference type="SAM" id="Phobius"/>
    </source>
</evidence>
<feature type="transmembrane region" description="Helical" evidence="1">
    <location>
        <begin position="198"/>
        <end position="219"/>
    </location>
</feature>
<feature type="transmembrane region" description="Helical" evidence="1">
    <location>
        <begin position="12"/>
        <end position="28"/>
    </location>
</feature>